<comment type="caution">
    <text evidence="5">The sequence shown here is derived from an EMBL/GenBank/DDBJ whole genome shotgun (WGS) entry which is preliminary data.</text>
</comment>
<dbReference type="AlphaFoldDB" id="A0AAE4CUF8"/>
<feature type="domain" description="HTH tetR-type" evidence="4">
    <location>
        <begin position="21"/>
        <end position="81"/>
    </location>
</feature>
<feature type="DNA-binding region" description="H-T-H motif" evidence="2">
    <location>
        <begin position="44"/>
        <end position="63"/>
    </location>
</feature>
<dbReference type="InterPro" id="IPR050109">
    <property type="entry name" value="HTH-type_TetR-like_transc_reg"/>
</dbReference>
<dbReference type="PANTHER" id="PTHR30055">
    <property type="entry name" value="HTH-TYPE TRANSCRIPTIONAL REGULATOR RUTR"/>
    <property type="match status" value="1"/>
</dbReference>
<dbReference type="InterPro" id="IPR009057">
    <property type="entry name" value="Homeodomain-like_sf"/>
</dbReference>
<dbReference type="RefSeq" id="WP_310410984.1">
    <property type="nucleotide sequence ID" value="NZ_JAVDYC010000001.1"/>
</dbReference>
<feature type="region of interest" description="Disordered" evidence="3">
    <location>
        <begin position="194"/>
        <end position="229"/>
    </location>
</feature>
<protein>
    <submittedName>
        <fullName evidence="5">AcrR family transcriptional regulator</fullName>
    </submittedName>
</protein>
<evidence type="ECO:0000313" key="6">
    <source>
        <dbReference type="Proteomes" id="UP001183629"/>
    </source>
</evidence>
<evidence type="ECO:0000259" key="4">
    <source>
        <dbReference type="PROSITE" id="PS50977"/>
    </source>
</evidence>
<evidence type="ECO:0000256" key="3">
    <source>
        <dbReference type="SAM" id="MobiDB-lite"/>
    </source>
</evidence>
<dbReference type="InterPro" id="IPR001647">
    <property type="entry name" value="HTH_TetR"/>
</dbReference>
<feature type="region of interest" description="Disordered" evidence="3">
    <location>
        <begin position="1"/>
        <end position="21"/>
    </location>
</feature>
<name>A0AAE4CUF8_9ACTN</name>
<evidence type="ECO:0000313" key="5">
    <source>
        <dbReference type="EMBL" id="MDR7321734.1"/>
    </source>
</evidence>
<sequence>MTDDAPVTGAVRPPRERADAARNRRRVLAAAQRLFRARDPRSVTMEEIAAAAGIGRATLYRRYRDPGAVAMALLDEHERDLQERLIRGAAPLGPGAPPRERLSAFYAAMVGLLEEHLPLALGGETGAARFGTGAYDFWRRHVRVLLEAAAVPDPEPLVDVLLAPLAPELYQFQRERGLRPDQITNALDHLARSVLPTTGERADSPTGERAGPLAGERTGSTTGRRDGEN</sequence>
<dbReference type="GO" id="GO:0000976">
    <property type="term" value="F:transcription cis-regulatory region binding"/>
    <property type="evidence" value="ECO:0007669"/>
    <property type="project" value="TreeGrafter"/>
</dbReference>
<dbReference type="Proteomes" id="UP001183629">
    <property type="component" value="Unassembled WGS sequence"/>
</dbReference>
<reference evidence="5 6" key="1">
    <citation type="submission" date="2023-07" db="EMBL/GenBank/DDBJ databases">
        <title>Sequencing the genomes of 1000 actinobacteria strains.</title>
        <authorList>
            <person name="Klenk H.-P."/>
        </authorList>
    </citation>
    <scope>NUCLEOTIDE SEQUENCE [LARGE SCALE GENOMIC DNA]</scope>
    <source>
        <strain evidence="5 6">DSM 44711</strain>
    </source>
</reference>
<organism evidence="5 6">
    <name type="scientific">Catenuloplanes niger</name>
    <dbReference type="NCBI Taxonomy" id="587534"/>
    <lineage>
        <taxon>Bacteria</taxon>
        <taxon>Bacillati</taxon>
        <taxon>Actinomycetota</taxon>
        <taxon>Actinomycetes</taxon>
        <taxon>Micromonosporales</taxon>
        <taxon>Micromonosporaceae</taxon>
        <taxon>Catenuloplanes</taxon>
    </lineage>
</organism>
<keyword evidence="1 2" id="KW-0238">DNA-binding</keyword>
<dbReference type="GO" id="GO:0003700">
    <property type="term" value="F:DNA-binding transcription factor activity"/>
    <property type="evidence" value="ECO:0007669"/>
    <property type="project" value="TreeGrafter"/>
</dbReference>
<keyword evidence="6" id="KW-1185">Reference proteome</keyword>
<dbReference type="SUPFAM" id="SSF46689">
    <property type="entry name" value="Homeodomain-like"/>
    <property type="match status" value="1"/>
</dbReference>
<dbReference type="Gene3D" id="1.10.357.10">
    <property type="entry name" value="Tetracycline Repressor, domain 2"/>
    <property type="match status" value="1"/>
</dbReference>
<evidence type="ECO:0000256" key="1">
    <source>
        <dbReference type="ARBA" id="ARBA00023125"/>
    </source>
</evidence>
<dbReference type="EMBL" id="JAVDYC010000001">
    <property type="protein sequence ID" value="MDR7321734.1"/>
    <property type="molecule type" value="Genomic_DNA"/>
</dbReference>
<proteinExistence type="predicted"/>
<accession>A0AAE4CUF8</accession>
<dbReference type="PROSITE" id="PS50977">
    <property type="entry name" value="HTH_TETR_2"/>
    <property type="match status" value="1"/>
</dbReference>
<dbReference type="Pfam" id="PF00440">
    <property type="entry name" value="TetR_N"/>
    <property type="match status" value="1"/>
</dbReference>
<gene>
    <name evidence="5" type="ORF">J2S44_001984</name>
</gene>
<evidence type="ECO:0000256" key="2">
    <source>
        <dbReference type="PROSITE-ProRule" id="PRU00335"/>
    </source>
</evidence>
<dbReference type="PANTHER" id="PTHR30055:SF209">
    <property type="entry name" value="POSSIBLE TRANSCRIPTIONAL REGULATORY PROTEIN (PROBABLY TETR-FAMILY)"/>
    <property type="match status" value="1"/>
</dbReference>